<evidence type="ECO:0000313" key="1">
    <source>
        <dbReference type="EMBL" id="EFV28321.1"/>
    </source>
</evidence>
<dbReference type="AlphaFoldDB" id="E5X3D4"/>
<protein>
    <recommendedName>
        <fullName evidence="3">DNA cytosine methyltransferase</fullName>
    </recommendedName>
</protein>
<organism evidence="1 2">
    <name type="scientific">Bacteroides eggerthii 1_2_48FAA</name>
    <dbReference type="NCBI Taxonomy" id="665953"/>
    <lineage>
        <taxon>Bacteria</taxon>
        <taxon>Pseudomonadati</taxon>
        <taxon>Bacteroidota</taxon>
        <taxon>Bacteroidia</taxon>
        <taxon>Bacteroidales</taxon>
        <taxon>Bacteroidaceae</taxon>
        <taxon>Bacteroides</taxon>
    </lineage>
</organism>
<dbReference type="EMBL" id="ACWG01000044">
    <property type="protein sequence ID" value="EFV28321.1"/>
    <property type="molecule type" value="Genomic_DNA"/>
</dbReference>
<name>E5X3D4_9BACE</name>
<gene>
    <name evidence="1" type="ORF">HMPREF1016_03441</name>
</gene>
<proteinExistence type="predicted"/>
<dbReference type="Proteomes" id="UP000003246">
    <property type="component" value="Unassembled WGS sequence"/>
</dbReference>
<evidence type="ECO:0000313" key="2">
    <source>
        <dbReference type="Proteomes" id="UP000003246"/>
    </source>
</evidence>
<accession>E5X3D4</accession>
<dbReference type="HOGENOM" id="CLU_083608_0_0_10"/>
<comment type="caution">
    <text evidence="1">The sequence shown here is derived from an EMBL/GenBank/DDBJ whole genome shotgun (WGS) entry which is preliminary data.</text>
</comment>
<sequence length="253" mass="28546">MLFGQDSNADNLLILMNVLVACEESQAVCLAFRKLGHNAFSCDLQECSGGHPEYHFKGDMFDVIANRGGTLENGTKHFLDSCWDLVIAHPPCTFLAVSGARWYYHPDDKSLPIEQRRPHPKFPDRAKDREEAVQFFMDVSRVGVSKLAIENPVGIMSSRWRKPDQIIEPWMFGHEASKKTCLWLKSLPLLVPTNVVGKGEVLTFRNGNRMQKWTSDIFFSGVSAEERRRLRSKTFPGIADAMADQWGGKIMAA</sequence>
<reference evidence="1 2" key="1">
    <citation type="submission" date="2010-10" db="EMBL/GenBank/DDBJ databases">
        <title>The Genome Sequence of Bacteroides eggerthii strain 1_2_48FAA.</title>
        <authorList>
            <consortium name="The Broad Institute Genome Sequencing Platform"/>
            <person name="Ward D."/>
            <person name="Earl A."/>
            <person name="Feldgarden M."/>
            <person name="Young S.K."/>
            <person name="Gargeya S."/>
            <person name="Zeng Q."/>
            <person name="Alvarado L."/>
            <person name="Berlin A."/>
            <person name="Bochicchio J."/>
            <person name="Chapman S.B."/>
            <person name="Chen Z."/>
            <person name="Freedman E."/>
            <person name="Gellesch M."/>
            <person name="Goldberg J."/>
            <person name="Griggs A."/>
            <person name="Gujja S."/>
            <person name="Heilman E."/>
            <person name="Heiman D."/>
            <person name="Howarth C."/>
            <person name="Mehta T."/>
            <person name="Neiman D."/>
            <person name="Pearson M."/>
            <person name="Roberts A."/>
            <person name="Saif S."/>
            <person name="Shea T."/>
            <person name="Shenoy N."/>
            <person name="Sisk P."/>
            <person name="Stolte C."/>
            <person name="Sykes S."/>
            <person name="White J."/>
            <person name="Yandava C."/>
            <person name="Allen-Vercoe E."/>
            <person name="Ambrose C."/>
            <person name="Strauss J."/>
            <person name="Daigneault M."/>
            <person name="Haas B."/>
            <person name="Nusbaum C."/>
            <person name="Birren B."/>
        </authorList>
    </citation>
    <scope>NUCLEOTIDE SEQUENCE [LARGE SCALE GENOMIC DNA]</scope>
    <source>
        <strain evidence="1 2">1_2_48FAA</strain>
    </source>
</reference>
<evidence type="ECO:0008006" key="3">
    <source>
        <dbReference type="Google" id="ProtNLM"/>
    </source>
</evidence>